<comment type="caution">
    <text evidence="11">The sequence shown here is derived from an EMBL/GenBank/DDBJ whole genome shotgun (WGS) entry which is preliminary data.</text>
</comment>
<dbReference type="InterPro" id="IPR015422">
    <property type="entry name" value="PyrdxlP-dep_Trfase_small"/>
</dbReference>
<evidence type="ECO:0000256" key="1">
    <source>
        <dbReference type="ARBA" id="ARBA00001933"/>
    </source>
</evidence>
<dbReference type="InterPro" id="IPR005861">
    <property type="entry name" value="HisP_aminotrans"/>
</dbReference>
<dbReference type="GO" id="GO:0000105">
    <property type="term" value="P:L-histidine biosynthetic process"/>
    <property type="evidence" value="ECO:0007669"/>
    <property type="project" value="UniProtKB-UniRule"/>
</dbReference>
<dbReference type="Gene3D" id="3.90.1150.10">
    <property type="entry name" value="Aspartate Aminotransferase, domain 1"/>
    <property type="match status" value="1"/>
</dbReference>
<evidence type="ECO:0000256" key="9">
    <source>
        <dbReference type="HAMAP-Rule" id="MF_01023"/>
    </source>
</evidence>
<keyword evidence="12" id="KW-1185">Reference proteome</keyword>
<dbReference type="SUPFAM" id="SSF53383">
    <property type="entry name" value="PLP-dependent transferases"/>
    <property type="match status" value="1"/>
</dbReference>
<dbReference type="InterPro" id="IPR001917">
    <property type="entry name" value="Aminotrans_II_pyridoxalP_BS"/>
</dbReference>
<keyword evidence="7 9" id="KW-0663">Pyridoxal phosphate</keyword>
<dbReference type="AlphaFoldDB" id="A0A366FBR0"/>
<dbReference type="PROSITE" id="PS00599">
    <property type="entry name" value="AA_TRANSFER_CLASS_2"/>
    <property type="match status" value="1"/>
</dbReference>
<dbReference type="Pfam" id="PF00155">
    <property type="entry name" value="Aminotran_1_2"/>
    <property type="match status" value="1"/>
</dbReference>
<feature type="modified residue" description="N6-(pyridoxal phosphate)lysine" evidence="9">
    <location>
        <position position="220"/>
    </location>
</feature>
<dbReference type="HAMAP" id="MF_01023">
    <property type="entry name" value="HisC_aminotrans_2"/>
    <property type="match status" value="1"/>
</dbReference>
<dbReference type="EMBL" id="QNRK01000017">
    <property type="protein sequence ID" value="RBP11145.1"/>
    <property type="molecule type" value="Genomic_DNA"/>
</dbReference>
<keyword evidence="9" id="KW-0028">Amino-acid biosynthesis</keyword>
<evidence type="ECO:0000256" key="3">
    <source>
        <dbReference type="ARBA" id="ARBA00007970"/>
    </source>
</evidence>
<dbReference type="NCBIfam" id="TIGR01141">
    <property type="entry name" value="hisC"/>
    <property type="match status" value="1"/>
</dbReference>
<evidence type="ECO:0000256" key="4">
    <source>
        <dbReference type="ARBA" id="ARBA00011738"/>
    </source>
</evidence>
<name>A0A366FBR0_9HYPH</name>
<evidence type="ECO:0000256" key="6">
    <source>
        <dbReference type="ARBA" id="ARBA00022679"/>
    </source>
</evidence>
<dbReference type="InterPro" id="IPR004839">
    <property type="entry name" value="Aminotransferase_I/II_large"/>
</dbReference>
<evidence type="ECO:0000256" key="2">
    <source>
        <dbReference type="ARBA" id="ARBA00005011"/>
    </source>
</evidence>
<dbReference type="Proteomes" id="UP000253529">
    <property type="component" value="Unassembled WGS sequence"/>
</dbReference>
<evidence type="ECO:0000256" key="7">
    <source>
        <dbReference type="ARBA" id="ARBA00022898"/>
    </source>
</evidence>
<dbReference type="InterPro" id="IPR015424">
    <property type="entry name" value="PyrdxlP-dep_Trfase"/>
</dbReference>
<comment type="cofactor">
    <cofactor evidence="1 9">
        <name>pyridoxal 5'-phosphate</name>
        <dbReference type="ChEBI" id="CHEBI:597326"/>
    </cofactor>
</comment>
<accession>A0A366FBR0</accession>
<dbReference type="CDD" id="cd00609">
    <property type="entry name" value="AAT_like"/>
    <property type="match status" value="1"/>
</dbReference>
<keyword evidence="5 9" id="KW-0032">Aminotransferase</keyword>
<proteinExistence type="inferred from homology"/>
<comment type="catalytic activity">
    <reaction evidence="8 9">
        <text>L-histidinol phosphate + 2-oxoglutarate = 3-(imidazol-4-yl)-2-oxopropyl phosphate + L-glutamate</text>
        <dbReference type="Rhea" id="RHEA:23744"/>
        <dbReference type="ChEBI" id="CHEBI:16810"/>
        <dbReference type="ChEBI" id="CHEBI:29985"/>
        <dbReference type="ChEBI" id="CHEBI:57766"/>
        <dbReference type="ChEBI" id="CHEBI:57980"/>
        <dbReference type="EC" id="2.6.1.9"/>
    </reaction>
</comment>
<evidence type="ECO:0000313" key="12">
    <source>
        <dbReference type="Proteomes" id="UP000253529"/>
    </source>
</evidence>
<reference evidence="11 12" key="1">
    <citation type="submission" date="2018-06" db="EMBL/GenBank/DDBJ databases">
        <title>Genomic Encyclopedia of Type Strains, Phase IV (KMG-IV): sequencing the most valuable type-strain genomes for metagenomic binning, comparative biology and taxonomic classification.</title>
        <authorList>
            <person name="Goeker M."/>
        </authorList>
    </citation>
    <scope>NUCLEOTIDE SEQUENCE [LARGE SCALE GENOMIC DNA]</scope>
    <source>
        <strain evidence="11 12">DSM 24875</strain>
    </source>
</reference>
<comment type="similarity">
    <text evidence="3 9">Belongs to the class-II pyridoxal-phosphate-dependent aminotransferase family. Histidinol-phosphate aminotransferase subfamily.</text>
</comment>
<feature type="domain" description="Aminotransferase class I/classII large" evidence="10">
    <location>
        <begin position="36"/>
        <end position="358"/>
    </location>
</feature>
<evidence type="ECO:0000313" key="11">
    <source>
        <dbReference type="EMBL" id="RBP11145.1"/>
    </source>
</evidence>
<organism evidence="11 12">
    <name type="scientific">Roseiarcus fermentans</name>
    <dbReference type="NCBI Taxonomy" id="1473586"/>
    <lineage>
        <taxon>Bacteria</taxon>
        <taxon>Pseudomonadati</taxon>
        <taxon>Pseudomonadota</taxon>
        <taxon>Alphaproteobacteria</taxon>
        <taxon>Hyphomicrobiales</taxon>
        <taxon>Roseiarcaceae</taxon>
        <taxon>Roseiarcus</taxon>
    </lineage>
</organism>
<evidence type="ECO:0000256" key="8">
    <source>
        <dbReference type="ARBA" id="ARBA00047481"/>
    </source>
</evidence>
<dbReference type="PANTHER" id="PTHR43643">
    <property type="entry name" value="HISTIDINOL-PHOSPHATE AMINOTRANSFERASE 2"/>
    <property type="match status" value="1"/>
</dbReference>
<dbReference type="InterPro" id="IPR015421">
    <property type="entry name" value="PyrdxlP-dep_Trfase_major"/>
</dbReference>
<dbReference type="EC" id="2.6.1.9" evidence="9"/>
<keyword evidence="6 9" id="KW-0808">Transferase</keyword>
<keyword evidence="9" id="KW-0368">Histidine biosynthesis</keyword>
<dbReference type="Gene3D" id="3.40.640.10">
    <property type="entry name" value="Type I PLP-dependent aspartate aminotransferase-like (Major domain)"/>
    <property type="match status" value="1"/>
</dbReference>
<dbReference type="UniPathway" id="UPA00031">
    <property type="reaction ID" value="UER00012"/>
</dbReference>
<dbReference type="PANTHER" id="PTHR43643:SF3">
    <property type="entry name" value="HISTIDINOL-PHOSPHATE AMINOTRANSFERASE"/>
    <property type="match status" value="1"/>
</dbReference>
<comment type="pathway">
    <text evidence="2 9">Amino-acid biosynthesis; L-histidine biosynthesis; L-histidine from 5-phospho-alpha-D-ribose 1-diphosphate: step 7/9.</text>
</comment>
<evidence type="ECO:0000259" key="10">
    <source>
        <dbReference type="Pfam" id="PF00155"/>
    </source>
</evidence>
<evidence type="ECO:0000256" key="5">
    <source>
        <dbReference type="ARBA" id="ARBA00022576"/>
    </source>
</evidence>
<comment type="subunit">
    <text evidence="4 9">Homodimer.</text>
</comment>
<dbReference type="InterPro" id="IPR050106">
    <property type="entry name" value="HistidinolP_aminotransfase"/>
</dbReference>
<gene>
    <name evidence="9" type="primary">hisC</name>
    <name evidence="11" type="ORF">DFR50_11730</name>
</gene>
<protein>
    <recommendedName>
        <fullName evidence="9">Histidinol-phosphate aminotransferase</fullName>
        <ecNumber evidence="9">2.6.1.9</ecNumber>
    </recommendedName>
    <alternativeName>
        <fullName evidence="9">Imidazole acetol-phosphate transaminase</fullName>
    </alternativeName>
</protein>
<dbReference type="GO" id="GO:0004400">
    <property type="term" value="F:histidinol-phosphate transaminase activity"/>
    <property type="evidence" value="ECO:0007669"/>
    <property type="project" value="UniProtKB-UniRule"/>
</dbReference>
<sequence length="367" mass="39785">MGVRTSEEDRVSPLWSQRARDLEPYVPGEQPQIPGLVKLNTNESPFGPSPKATEAILAAAGDALRLYPDPRSTRLREALARRHEVAPDQVFVGNGSDEVLAHAFAALLQQPSPVRFPDVTYSFYPVWCRLLGIAHETVPLDADFRVRVDDYFERPGPVIVANPNAPTGVAIGRAEVARLAAGRPESAVVIDEAYVDFGGETAIPLIGEFPNLLVVQTLSKSRALAGLRVGYAIGDAGLVEALTRVKDSFNSYPLGRAAQAGAIASLEDEDWFRRSLTAVTRNRDDLVAALTRLGFDVLPSAANFVFARHPRRSGRSLAAALRERAVLVRHFPAPRINDFLRITVGSQSDIESLTRALSAILATPEPG</sequence>
<dbReference type="GO" id="GO:0030170">
    <property type="term" value="F:pyridoxal phosphate binding"/>
    <property type="evidence" value="ECO:0007669"/>
    <property type="project" value="InterPro"/>
</dbReference>